<dbReference type="EMBL" id="JAWWNJ010000058">
    <property type="protein sequence ID" value="KAK7013993.1"/>
    <property type="molecule type" value="Genomic_DNA"/>
</dbReference>
<evidence type="ECO:0000256" key="1">
    <source>
        <dbReference type="SAM" id="MobiDB-lite"/>
    </source>
</evidence>
<dbReference type="AlphaFoldDB" id="A0AAW0AMH0"/>
<feature type="region of interest" description="Disordered" evidence="1">
    <location>
        <begin position="66"/>
        <end position="210"/>
    </location>
</feature>
<organism evidence="2 3">
    <name type="scientific">Favolaschia claudopus</name>
    <dbReference type="NCBI Taxonomy" id="2862362"/>
    <lineage>
        <taxon>Eukaryota</taxon>
        <taxon>Fungi</taxon>
        <taxon>Dikarya</taxon>
        <taxon>Basidiomycota</taxon>
        <taxon>Agaricomycotina</taxon>
        <taxon>Agaricomycetes</taxon>
        <taxon>Agaricomycetidae</taxon>
        <taxon>Agaricales</taxon>
        <taxon>Marasmiineae</taxon>
        <taxon>Mycenaceae</taxon>
        <taxon>Favolaschia</taxon>
    </lineage>
</organism>
<protein>
    <submittedName>
        <fullName evidence="2">Uncharacterized protein</fullName>
    </submittedName>
</protein>
<evidence type="ECO:0000313" key="2">
    <source>
        <dbReference type="EMBL" id="KAK7013993.1"/>
    </source>
</evidence>
<gene>
    <name evidence="2" type="ORF">R3P38DRAFT_1455867</name>
</gene>
<comment type="caution">
    <text evidence="2">The sequence shown here is derived from an EMBL/GenBank/DDBJ whole genome shotgun (WGS) entry which is preliminary data.</text>
</comment>
<keyword evidence="3" id="KW-1185">Reference proteome</keyword>
<feature type="compositionally biased region" description="Low complexity" evidence="1">
    <location>
        <begin position="124"/>
        <end position="165"/>
    </location>
</feature>
<dbReference type="Proteomes" id="UP001362999">
    <property type="component" value="Unassembled WGS sequence"/>
</dbReference>
<feature type="compositionally biased region" description="Acidic residues" evidence="1">
    <location>
        <begin position="179"/>
        <end position="193"/>
    </location>
</feature>
<evidence type="ECO:0000313" key="3">
    <source>
        <dbReference type="Proteomes" id="UP001362999"/>
    </source>
</evidence>
<feature type="region of interest" description="Disordered" evidence="1">
    <location>
        <begin position="20"/>
        <end position="52"/>
    </location>
</feature>
<reference evidence="2 3" key="1">
    <citation type="journal article" date="2024" name="J Genomics">
        <title>Draft genome sequencing and assembly of Favolaschia claudopus CIRM-BRFM 2984 isolated from oak limbs.</title>
        <authorList>
            <person name="Navarro D."/>
            <person name="Drula E."/>
            <person name="Chaduli D."/>
            <person name="Cazenave R."/>
            <person name="Ahrendt S."/>
            <person name="Wang J."/>
            <person name="Lipzen A."/>
            <person name="Daum C."/>
            <person name="Barry K."/>
            <person name="Grigoriev I.V."/>
            <person name="Favel A."/>
            <person name="Rosso M.N."/>
            <person name="Martin F."/>
        </authorList>
    </citation>
    <scope>NUCLEOTIDE SEQUENCE [LARGE SCALE GENOMIC DNA]</scope>
    <source>
        <strain evidence="2 3">CIRM-BRFM 2984</strain>
    </source>
</reference>
<feature type="compositionally biased region" description="Basic and acidic residues" evidence="1">
    <location>
        <begin position="33"/>
        <end position="42"/>
    </location>
</feature>
<feature type="compositionally biased region" description="Low complexity" evidence="1">
    <location>
        <begin position="194"/>
        <end position="209"/>
    </location>
</feature>
<accession>A0AAW0AMH0</accession>
<sequence>MFSLFAQLICCGKRSRATFPDAPSTVIPNERTPLLDDPREQAPDVSVDHQSLSDRLGTIVRAKEGKMVSVSSRTPFTLHDAEQPTTSTPNEDAGGQDHEVTISRRPPVLTMTPARSHGSFSYLRSDSQSQHSSRSGSRSPSRQRAQSGSASSAPPSSSSGRIGSAAKRFKSPDRSEWFVESESEVEVSVDDESASPTPHSPTSKTPTAPILQIQDVKGIAFDWDS</sequence>
<proteinExistence type="predicted"/>
<name>A0AAW0AMH0_9AGAR</name>